<dbReference type="AlphaFoldDB" id="A0A0E9UCC5"/>
<dbReference type="EMBL" id="GBXM01045096">
    <property type="protein sequence ID" value="JAH63481.1"/>
    <property type="molecule type" value="Transcribed_RNA"/>
</dbReference>
<accession>A0A0E9UCC5</accession>
<proteinExistence type="predicted"/>
<reference evidence="1" key="1">
    <citation type="submission" date="2014-11" db="EMBL/GenBank/DDBJ databases">
        <authorList>
            <person name="Amaro Gonzalez C."/>
        </authorList>
    </citation>
    <scope>NUCLEOTIDE SEQUENCE</scope>
</reference>
<reference evidence="1" key="2">
    <citation type="journal article" date="2015" name="Fish Shellfish Immunol.">
        <title>Early steps in the European eel (Anguilla anguilla)-Vibrio vulnificus interaction in the gills: Role of the RtxA13 toxin.</title>
        <authorList>
            <person name="Callol A."/>
            <person name="Pajuelo D."/>
            <person name="Ebbesson L."/>
            <person name="Teles M."/>
            <person name="MacKenzie S."/>
            <person name="Amaro C."/>
        </authorList>
    </citation>
    <scope>NUCLEOTIDE SEQUENCE</scope>
</reference>
<name>A0A0E9UCC5_ANGAN</name>
<sequence>MGASRTSVHRASLHSKIGKPWHRWHHDLRTLGFIRRSHNGKYVCCLHS</sequence>
<organism evidence="1">
    <name type="scientific">Anguilla anguilla</name>
    <name type="common">European freshwater eel</name>
    <name type="synonym">Muraena anguilla</name>
    <dbReference type="NCBI Taxonomy" id="7936"/>
    <lineage>
        <taxon>Eukaryota</taxon>
        <taxon>Metazoa</taxon>
        <taxon>Chordata</taxon>
        <taxon>Craniata</taxon>
        <taxon>Vertebrata</taxon>
        <taxon>Euteleostomi</taxon>
        <taxon>Actinopterygii</taxon>
        <taxon>Neopterygii</taxon>
        <taxon>Teleostei</taxon>
        <taxon>Anguilliformes</taxon>
        <taxon>Anguillidae</taxon>
        <taxon>Anguilla</taxon>
    </lineage>
</organism>
<evidence type="ECO:0000313" key="1">
    <source>
        <dbReference type="EMBL" id="JAH63481.1"/>
    </source>
</evidence>
<protein>
    <submittedName>
        <fullName evidence="1">Uncharacterized protein</fullName>
    </submittedName>
</protein>